<evidence type="ECO:0000313" key="2">
    <source>
        <dbReference type="EMBL" id="MFC0318905.1"/>
    </source>
</evidence>
<sequence>MIENKDRYRLACLRLIEKKVGWGDGSHWSNADFEKLSNLIYEKTNVLLSASTLKRVWGRVRYDGKPAISTLDALVNFIDYENWRAFVVQYDEQTKQETPTSPPKERNASKFRTRLIFSSLMVLVGLFVIFSFLNRKEEKAKTSHFTLSEKDFSFSSKPLTRSIPNSVIFTYDASKAIVDSVFIQQTWDANRRVQVPKDGNTHTAVYYEPGYYTAKLSIGDQVVKEHPLLVATDGWLATIDRKPIPIYLKKEWYLNKNQLSIPARIVEQSKISLLPNPPVVKFFNVGNFEPTSVSDFSFEVQVKNAFNDGSSACQFSHILLITDAMPIAIPLSIKGCVSDLNLMTVDSVISGKYTDLSKFGADLSNWVKVACRSDGKVLQFHVNNEKAFEAPLISKNAKIVGMAYTFMGTGSVKGIKLSNSSKMLYKAF</sequence>
<gene>
    <name evidence="2" type="ORF">ACFFI0_11320</name>
</gene>
<protein>
    <recommendedName>
        <fullName evidence="4">PKD domain-containing protein</fullName>
    </recommendedName>
</protein>
<organism evidence="2 3">
    <name type="scientific">Olivibacter oleidegradans</name>
    <dbReference type="NCBI Taxonomy" id="760123"/>
    <lineage>
        <taxon>Bacteria</taxon>
        <taxon>Pseudomonadati</taxon>
        <taxon>Bacteroidota</taxon>
        <taxon>Sphingobacteriia</taxon>
        <taxon>Sphingobacteriales</taxon>
        <taxon>Sphingobacteriaceae</taxon>
        <taxon>Olivibacter</taxon>
    </lineage>
</organism>
<proteinExistence type="predicted"/>
<keyword evidence="1" id="KW-1133">Transmembrane helix</keyword>
<accession>A0ABV6HJ37</accession>
<reference evidence="2 3" key="1">
    <citation type="submission" date="2024-09" db="EMBL/GenBank/DDBJ databases">
        <authorList>
            <person name="Sun Q."/>
            <person name="Mori K."/>
        </authorList>
    </citation>
    <scope>NUCLEOTIDE SEQUENCE [LARGE SCALE GENOMIC DNA]</scope>
    <source>
        <strain evidence="2 3">CCM 7765</strain>
    </source>
</reference>
<comment type="caution">
    <text evidence="2">The sequence shown here is derived from an EMBL/GenBank/DDBJ whole genome shotgun (WGS) entry which is preliminary data.</text>
</comment>
<dbReference type="Proteomes" id="UP001589774">
    <property type="component" value="Unassembled WGS sequence"/>
</dbReference>
<evidence type="ECO:0008006" key="4">
    <source>
        <dbReference type="Google" id="ProtNLM"/>
    </source>
</evidence>
<name>A0ABV6HJ37_9SPHI</name>
<dbReference type="EMBL" id="JBHLWO010000002">
    <property type="protein sequence ID" value="MFC0318905.1"/>
    <property type="molecule type" value="Genomic_DNA"/>
</dbReference>
<keyword evidence="1" id="KW-0472">Membrane</keyword>
<evidence type="ECO:0000313" key="3">
    <source>
        <dbReference type="Proteomes" id="UP001589774"/>
    </source>
</evidence>
<feature type="transmembrane region" description="Helical" evidence="1">
    <location>
        <begin position="115"/>
        <end position="133"/>
    </location>
</feature>
<keyword evidence="3" id="KW-1185">Reference proteome</keyword>
<keyword evidence="1" id="KW-0812">Transmembrane</keyword>
<dbReference type="RefSeq" id="WP_149105642.1">
    <property type="nucleotide sequence ID" value="NZ_JBHLWO010000002.1"/>
</dbReference>
<evidence type="ECO:0000256" key="1">
    <source>
        <dbReference type="SAM" id="Phobius"/>
    </source>
</evidence>